<comment type="pathway">
    <text evidence="4 16">Cofactor biosynthesis; coenzyme A biosynthesis; CoA from (R)-pantothenate: step 1/5.</text>
</comment>
<evidence type="ECO:0000256" key="6">
    <source>
        <dbReference type="ARBA" id="ARBA00012102"/>
    </source>
</evidence>
<keyword evidence="13 16" id="KW-0173">Coenzyme A biosynthesis</keyword>
<feature type="binding site" evidence="16">
    <location>
        <begin position="104"/>
        <end position="107"/>
    </location>
    <ligand>
        <name>substrate</name>
    </ligand>
</feature>
<dbReference type="GO" id="GO:0004594">
    <property type="term" value="F:pantothenate kinase activity"/>
    <property type="evidence" value="ECO:0007669"/>
    <property type="project" value="UniProtKB-UniRule"/>
</dbReference>
<name>F0P0W7_WEEVC</name>
<dbReference type="CDD" id="cd24015">
    <property type="entry name" value="ASKHA_NBD_PanK-III"/>
    <property type="match status" value="1"/>
</dbReference>
<dbReference type="HAMAP" id="MF_01274">
    <property type="entry name" value="Pantothen_kinase_3"/>
    <property type="match status" value="1"/>
</dbReference>
<comment type="subcellular location">
    <subcellularLocation>
        <location evidence="3 16">Cytoplasm</location>
    </subcellularLocation>
</comment>
<evidence type="ECO:0000256" key="2">
    <source>
        <dbReference type="ARBA" id="ARBA00001958"/>
    </source>
</evidence>
<evidence type="ECO:0000256" key="11">
    <source>
        <dbReference type="ARBA" id="ARBA00022840"/>
    </source>
</evidence>
<dbReference type="STRING" id="865938.Weevi_0818"/>
<evidence type="ECO:0000256" key="15">
    <source>
        <dbReference type="ARBA" id="ARBA00040883"/>
    </source>
</evidence>
<keyword evidence="8 16" id="KW-0808">Transferase</keyword>
<dbReference type="SUPFAM" id="SSF53067">
    <property type="entry name" value="Actin-like ATPase domain"/>
    <property type="match status" value="2"/>
</dbReference>
<keyword evidence="10 16" id="KW-0418">Kinase</keyword>
<proteinExistence type="inferred from homology"/>
<dbReference type="AlphaFoldDB" id="F0P0W7"/>
<comment type="catalytic activity">
    <reaction evidence="1 16">
        <text>(R)-pantothenate + ATP = (R)-4'-phosphopantothenate + ADP + H(+)</text>
        <dbReference type="Rhea" id="RHEA:16373"/>
        <dbReference type="ChEBI" id="CHEBI:10986"/>
        <dbReference type="ChEBI" id="CHEBI:15378"/>
        <dbReference type="ChEBI" id="CHEBI:29032"/>
        <dbReference type="ChEBI" id="CHEBI:30616"/>
        <dbReference type="ChEBI" id="CHEBI:456216"/>
        <dbReference type="EC" id="2.7.1.33"/>
    </reaction>
</comment>
<evidence type="ECO:0000313" key="18">
    <source>
        <dbReference type="Proteomes" id="UP000008641"/>
    </source>
</evidence>
<dbReference type="GO" id="GO:0005524">
    <property type="term" value="F:ATP binding"/>
    <property type="evidence" value="ECO:0007669"/>
    <property type="project" value="UniProtKB-UniRule"/>
</dbReference>
<dbReference type="Pfam" id="PF03309">
    <property type="entry name" value="Pan_kinase"/>
    <property type="match status" value="1"/>
</dbReference>
<feature type="binding site" evidence="16">
    <location>
        <position position="130"/>
    </location>
    <ligand>
        <name>ATP</name>
        <dbReference type="ChEBI" id="CHEBI:30616"/>
    </ligand>
</feature>
<dbReference type="KEGG" id="wvi:Weevi_0818"/>
<feature type="binding site" evidence="16">
    <location>
        <begin position="6"/>
        <end position="13"/>
    </location>
    <ligand>
        <name>ATP</name>
        <dbReference type="ChEBI" id="CHEBI:30616"/>
    </ligand>
</feature>
<evidence type="ECO:0000313" key="17">
    <source>
        <dbReference type="EMBL" id="ADX67531.1"/>
    </source>
</evidence>
<dbReference type="EC" id="2.7.1.33" evidence="6 16"/>
<comment type="similarity">
    <text evidence="14 16">Belongs to the type III pantothenate kinase family.</text>
</comment>
<dbReference type="GO" id="GO:0015937">
    <property type="term" value="P:coenzyme A biosynthetic process"/>
    <property type="evidence" value="ECO:0007669"/>
    <property type="project" value="UniProtKB-UniRule"/>
</dbReference>
<dbReference type="Gene3D" id="3.30.420.40">
    <property type="match status" value="2"/>
</dbReference>
<evidence type="ECO:0000256" key="5">
    <source>
        <dbReference type="ARBA" id="ARBA00011738"/>
    </source>
</evidence>
<gene>
    <name evidence="16" type="primary">coaX</name>
    <name evidence="17" type="ordered locus">Weevi_0818</name>
</gene>
<evidence type="ECO:0000256" key="9">
    <source>
        <dbReference type="ARBA" id="ARBA00022741"/>
    </source>
</evidence>
<keyword evidence="9 16" id="KW-0547">Nucleotide-binding</keyword>
<dbReference type="InterPro" id="IPR004619">
    <property type="entry name" value="Type_III_PanK"/>
</dbReference>
<dbReference type="eggNOG" id="COG1521">
    <property type="taxonomic scope" value="Bacteria"/>
</dbReference>
<dbReference type="GO" id="GO:0005737">
    <property type="term" value="C:cytoplasm"/>
    <property type="evidence" value="ECO:0007669"/>
    <property type="project" value="UniProtKB-SubCell"/>
</dbReference>
<evidence type="ECO:0000256" key="10">
    <source>
        <dbReference type="ARBA" id="ARBA00022777"/>
    </source>
</evidence>
<reference evidence="17 18" key="1">
    <citation type="journal article" date="2011" name="Stand. Genomic Sci.">
        <title>Complete genome sequence of Weeksella virosa type strain (9751).</title>
        <authorList>
            <person name="Lang E."/>
            <person name="Teshima H."/>
            <person name="Lucas S."/>
            <person name="Lapidus A."/>
            <person name="Hammon N."/>
            <person name="Deshpande S."/>
            <person name="Nolan M."/>
            <person name="Cheng J.F."/>
            <person name="Pitluck S."/>
            <person name="Liolios K."/>
            <person name="Pagani I."/>
            <person name="Mikhailova N."/>
            <person name="Ivanova N."/>
            <person name="Mavromatis K."/>
            <person name="Pati A."/>
            <person name="Tapia R."/>
            <person name="Han C."/>
            <person name="Goodwin L."/>
            <person name="Chen A."/>
            <person name="Palaniappan K."/>
            <person name="Land M."/>
            <person name="Hauser L."/>
            <person name="Chang Y.J."/>
            <person name="Jeffries C.D."/>
            <person name="Brambilla E.M."/>
            <person name="Kopitz M."/>
            <person name="Rohde M."/>
            <person name="Goker M."/>
            <person name="Tindall B.J."/>
            <person name="Detter J.C."/>
            <person name="Woyke T."/>
            <person name="Bristow J."/>
            <person name="Eisen J.A."/>
            <person name="Markowitz V."/>
            <person name="Hugenholtz P."/>
            <person name="Klenk H.P."/>
            <person name="Kyrpides N.C."/>
        </authorList>
    </citation>
    <scope>NUCLEOTIDE SEQUENCE [LARGE SCALE GENOMIC DNA]</scope>
    <source>
        <strain evidence="18">ATCC 43766 / DSM 16922 / JCM 21250 / NBRC 16016 / NCTC 11634 / CL345/78</strain>
    </source>
</reference>
<dbReference type="OrthoDB" id="9804707at2"/>
<comment type="subunit">
    <text evidence="5 16">Homodimer.</text>
</comment>
<keyword evidence="18" id="KW-1185">Reference proteome</keyword>
<evidence type="ECO:0000256" key="3">
    <source>
        <dbReference type="ARBA" id="ARBA00004496"/>
    </source>
</evidence>
<dbReference type="RefSeq" id="WP_013597922.1">
    <property type="nucleotide sequence ID" value="NC_015144.1"/>
</dbReference>
<accession>F0P0W7</accession>
<keyword evidence="16" id="KW-0479">Metal-binding</keyword>
<keyword evidence="7 16" id="KW-0963">Cytoplasm</keyword>
<keyword evidence="12 16" id="KW-0630">Potassium</keyword>
<feature type="active site" description="Proton acceptor" evidence="16">
    <location>
        <position position="106"/>
    </location>
</feature>
<dbReference type="NCBIfam" id="TIGR00671">
    <property type="entry name" value="baf"/>
    <property type="match status" value="1"/>
</dbReference>
<feature type="binding site" evidence="16">
    <location>
        <position position="127"/>
    </location>
    <ligand>
        <name>K(+)</name>
        <dbReference type="ChEBI" id="CHEBI:29103"/>
    </ligand>
</feature>
<dbReference type="HOGENOM" id="CLU_066627_1_1_10"/>
<evidence type="ECO:0000256" key="12">
    <source>
        <dbReference type="ARBA" id="ARBA00022958"/>
    </source>
</evidence>
<dbReference type="InterPro" id="IPR043129">
    <property type="entry name" value="ATPase_NBD"/>
</dbReference>
<organism evidence="17 18">
    <name type="scientific">Weeksella virosa (strain ATCC 43766 / DSM 16922 / JCM 21250 / CCUG 30538 / CDC 9751 / IAM 14551 / NBRC 16016 / NCTC 11634 / CL345/78)</name>
    <dbReference type="NCBI Taxonomy" id="865938"/>
    <lineage>
        <taxon>Bacteria</taxon>
        <taxon>Pseudomonadati</taxon>
        <taxon>Bacteroidota</taxon>
        <taxon>Flavobacteriia</taxon>
        <taxon>Flavobacteriales</taxon>
        <taxon>Weeksellaceae</taxon>
        <taxon>Weeksella</taxon>
    </lineage>
</organism>
<evidence type="ECO:0000256" key="13">
    <source>
        <dbReference type="ARBA" id="ARBA00022993"/>
    </source>
</evidence>
<keyword evidence="11 16" id="KW-0067">ATP-binding</keyword>
<dbReference type="GO" id="GO:0046872">
    <property type="term" value="F:metal ion binding"/>
    <property type="evidence" value="ECO:0007669"/>
    <property type="project" value="UniProtKB-KW"/>
</dbReference>
<feature type="binding site" evidence="16">
    <location>
        <position position="182"/>
    </location>
    <ligand>
        <name>substrate</name>
    </ligand>
</feature>
<comment type="function">
    <text evidence="16">Catalyzes the phosphorylation of pantothenate (Pan), the first step in CoA biosynthesis.</text>
</comment>
<protein>
    <recommendedName>
        <fullName evidence="15 16">Type III pantothenate kinase</fullName>
        <ecNumber evidence="6 16">2.7.1.33</ecNumber>
    </recommendedName>
    <alternativeName>
        <fullName evidence="16">PanK-III</fullName>
    </alternativeName>
    <alternativeName>
        <fullName evidence="16">Pantothenic acid kinase</fullName>
    </alternativeName>
</protein>
<dbReference type="UniPathway" id="UPA00241">
    <property type="reaction ID" value="UER00352"/>
</dbReference>
<evidence type="ECO:0000256" key="14">
    <source>
        <dbReference type="ARBA" id="ARBA00038036"/>
    </source>
</evidence>
<evidence type="ECO:0000256" key="4">
    <source>
        <dbReference type="ARBA" id="ARBA00005225"/>
    </source>
</evidence>
<comment type="cofactor">
    <cofactor evidence="16">
        <name>NH4(+)</name>
        <dbReference type="ChEBI" id="CHEBI:28938"/>
    </cofactor>
    <cofactor evidence="16">
        <name>K(+)</name>
        <dbReference type="ChEBI" id="CHEBI:29103"/>
    </cofactor>
    <text evidence="16">A monovalent cation. Ammonium or potassium.</text>
</comment>
<dbReference type="Proteomes" id="UP000008641">
    <property type="component" value="Chromosome"/>
</dbReference>
<comment type="caution">
    <text evidence="16">Lacks conserved residue(s) required for the propagation of feature annotation.</text>
</comment>
<reference evidence="18" key="2">
    <citation type="journal article" date="2011" name="Stand. Genomic Sci.">
        <title>Complete genome sequence of Weeksella virosa type strain (9751T).</title>
        <authorList>
            <person name="Lang E."/>
            <person name="Teshima H."/>
            <person name="Lucas S."/>
            <person name="Lapidus A."/>
            <person name="Hammon N."/>
            <person name="Deshpande S."/>
            <person name="Nolan M."/>
            <person name="Cheng J."/>
            <person name="Pitluck S."/>
            <person name="Liolios K."/>
            <person name="Pagani I."/>
            <person name="Mikhailova N."/>
            <person name="Ivanova N."/>
            <person name="Mavromatis K."/>
            <person name="Pati A."/>
            <person name="Tapia R."/>
            <person name="Han C."/>
            <person name="Goodwin L."/>
            <person name="Chen A."/>
            <person name="Palaniappan K."/>
            <person name="Land M."/>
            <person name="Hauser L."/>
            <person name="Chang Y."/>
            <person name="Jeffries C."/>
            <person name="Brambilla E."/>
            <person name="Kopitz M."/>
            <person name="Rohde M."/>
            <person name="Goker M."/>
            <person name="Tindall B."/>
            <person name="Detter J."/>
            <person name="Woyke T."/>
            <person name="Bristow J."/>
            <person name="Eisen J."/>
            <person name="Markowitz V."/>
            <person name="Hugenholtz P."/>
            <person name="Klenk H."/>
            <person name="Kyrpides N."/>
        </authorList>
    </citation>
    <scope>NUCLEOTIDE SEQUENCE [LARGE SCALE GENOMIC DNA]</scope>
    <source>
        <strain evidence="18">ATCC 43766 / DSM 16922 / JCM 21250 / NBRC 16016 / NCTC 11634 / CL345/78</strain>
    </source>
</reference>
<evidence type="ECO:0000256" key="1">
    <source>
        <dbReference type="ARBA" id="ARBA00001206"/>
    </source>
</evidence>
<dbReference type="PANTHER" id="PTHR34265:SF1">
    <property type="entry name" value="TYPE III PANTOTHENATE KINASE"/>
    <property type="match status" value="1"/>
</dbReference>
<sequence>MLLAVNIGNSNMRFAVFDGEQQLRTWTINSKPYRTEDEMFAKFSSMYIPFGIDYKQITDIVIGSVVPVLTLRIQGALRDIHGIEPMIVDRNTPSAVKHKSNQMGTDLYANAVAAHYSSYPDYKVIIDFGTALTFLGIDSTGEVGGVVISPGINTAMKSLVGETAQLPEIELIRPNNVLGLDTVTCMQSGMVYGYLSMIEGMIDRINKEVGSNAFVISTGGLGGVFSPLTTKIHVDDRLHTIKGLKKLYELNR</sequence>
<comment type="cofactor">
    <cofactor evidence="2">
        <name>K(+)</name>
        <dbReference type="ChEBI" id="CHEBI:29103"/>
    </cofactor>
</comment>
<evidence type="ECO:0000256" key="7">
    <source>
        <dbReference type="ARBA" id="ARBA00022490"/>
    </source>
</evidence>
<dbReference type="EMBL" id="CP002455">
    <property type="protein sequence ID" value="ADX67531.1"/>
    <property type="molecule type" value="Genomic_DNA"/>
</dbReference>
<dbReference type="PANTHER" id="PTHR34265">
    <property type="entry name" value="TYPE III PANTOTHENATE KINASE"/>
    <property type="match status" value="1"/>
</dbReference>
<evidence type="ECO:0000256" key="8">
    <source>
        <dbReference type="ARBA" id="ARBA00022679"/>
    </source>
</evidence>
<evidence type="ECO:0000256" key="16">
    <source>
        <dbReference type="HAMAP-Rule" id="MF_01274"/>
    </source>
</evidence>